<keyword evidence="10" id="KW-1185">Reference proteome</keyword>
<dbReference type="NCBIfam" id="TIGR03636">
    <property type="entry name" value="uL23_arch"/>
    <property type="match status" value="1"/>
</dbReference>
<dbReference type="Proteomes" id="UP000786811">
    <property type="component" value="Unassembled WGS sequence"/>
</dbReference>
<dbReference type="Pfam" id="PF00276">
    <property type="entry name" value="Ribosomal_L23"/>
    <property type="match status" value="3"/>
</dbReference>
<evidence type="ECO:0000256" key="5">
    <source>
        <dbReference type="ARBA" id="ARBA00023274"/>
    </source>
</evidence>
<feature type="compositionally biased region" description="Low complexity" evidence="7">
    <location>
        <begin position="371"/>
        <end position="420"/>
    </location>
</feature>
<dbReference type="EMBL" id="CAJNRD030001119">
    <property type="protein sequence ID" value="CAG5089594.1"/>
    <property type="molecule type" value="Genomic_DNA"/>
</dbReference>
<dbReference type="InterPro" id="IPR012678">
    <property type="entry name" value="Ribosomal_uL23/eL15/eS24_sf"/>
</dbReference>
<dbReference type="InterPro" id="IPR012677">
    <property type="entry name" value="Nucleotide-bd_a/b_plait_sf"/>
</dbReference>
<evidence type="ECO:0000256" key="6">
    <source>
        <dbReference type="RuleBase" id="RU003934"/>
    </source>
</evidence>
<dbReference type="PANTHER" id="PTHR11620">
    <property type="entry name" value="60S RIBOSOMAL PROTEIN L23A"/>
    <property type="match status" value="1"/>
</dbReference>
<feature type="region of interest" description="Disordered" evidence="7">
    <location>
        <begin position="1"/>
        <end position="80"/>
    </location>
</feature>
<evidence type="ECO:0000256" key="1">
    <source>
        <dbReference type="ARBA" id="ARBA00006700"/>
    </source>
</evidence>
<dbReference type="InterPro" id="IPR005633">
    <property type="entry name" value="Ribosomal_uL23_N"/>
</dbReference>
<feature type="domain" description="Large ribosomal subunit protein uL23 N-terminal" evidence="8">
    <location>
        <begin position="440"/>
        <end position="488"/>
    </location>
</feature>
<dbReference type="SUPFAM" id="SSF54189">
    <property type="entry name" value="Ribosomal proteins S24e, L23 and L15e"/>
    <property type="match status" value="3"/>
</dbReference>
<feature type="domain" description="Large ribosomal subunit protein uL23 N-terminal" evidence="8">
    <location>
        <begin position="233"/>
        <end position="265"/>
    </location>
</feature>
<keyword evidence="4 6" id="KW-0689">Ribosomal protein</keyword>
<name>A0A8J2HD18_COTCN</name>
<feature type="region of interest" description="Disordered" evidence="7">
    <location>
        <begin position="351"/>
        <end position="422"/>
    </location>
</feature>
<dbReference type="AlphaFoldDB" id="A0A8J2HD18"/>
<feature type="compositionally biased region" description="Basic and acidic residues" evidence="7">
    <location>
        <begin position="16"/>
        <end position="28"/>
    </location>
</feature>
<sequence length="577" mass="63109">MAKAKATSKSAAGSSGEKKTQKKEEKKSATAATASKVTKPGSSKKPAPAPKTAATKAAAKPAAKPVAKPAAKPVTAKPKVVKHAAKKIPKGGKAAPLQKALKTQKKVLKGVHGSRVRKIRTSVHFHRPKTFRPPRNPKYPRKSVPNRNRMDAYNVIKFPLTTEAAMKKIEDNNTLVFIVHTKANKHHIKASVKKLYDIDVAKVNTLIRPDGIKKAYVRLARLMKGLKTQNKMSSSSKKIRTSVHFNTPKTSQPPRNPKYPSKLIPIRNKLDSYNVIKYPVTTESAMKKIEDSNTLVFIVNRQANKNHIESSVKKLYNVSVAAINVTNSPGGDKKAYVRLTEEHDALDVANKIAAGSSAEKKTQKKEEKKPATAATASKVTKPGSSKKPAPAPKTAATKAAAKPAAKPVAKPAAKPVTAKPKVVKHAAKKIPKGGKAAPLQKALKTQKKVLKGVHGSRVRKIRTSVHFHRPKTFRPPRNPKYPRKSVPNRNRMDAYNVIKFPLTTEAAMKKIEDNNTLVFIVHTKANKHHIKASVKKLYDIDVAKVNTLIRPDGIKKAYVRLARDYDALDVANKIGII</sequence>
<dbReference type="HAMAP" id="MF_01369_A">
    <property type="entry name" value="Ribosomal_uL23_A"/>
    <property type="match status" value="3"/>
</dbReference>
<gene>
    <name evidence="9" type="ORF">HICCMSTLAB_LOCUS5298</name>
</gene>
<evidence type="ECO:0000256" key="3">
    <source>
        <dbReference type="ARBA" id="ARBA00022884"/>
    </source>
</evidence>
<dbReference type="NCBIfam" id="NF011118">
    <property type="entry name" value="PRK14548.1"/>
    <property type="match status" value="2"/>
</dbReference>
<dbReference type="OrthoDB" id="1267328at2759"/>
<dbReference type="InterPro" id="IPR019985">
    <property type="entry name" value="Ribosomal_uL23"/>
</dbReference>
<feature type="compositionally biased region" description="Polar residues" evidence="7">
    <location>
        <begin position="243"/>
        <end position="253"/>
    </location>
</feature>
<accession>A0A8J2HD18</accession>
<evidence type="ECO:0000259" key="8">
    <source>
        <dbReference type="Pfam" id="PF03939"/>
    </source>
</evidence>
<evidence type="ECO:0000256" key="7">
    <source>
        <dbReference type="SAM" id="MobiDB-lite"/>
    </source>
</evidence>
<feature type="region of interest" description="Disordered" evidence="7">
    <location>
        <begin position="469"/>
        <end position="488"/>
    </location>
</feature>
<dbReference type="GO" id="GO:0019843">
    <property type="term" value="F:rRNA binding"/>
    <property type="evidence" value="ECO:0007669"/>
    <property type="project" value="UniProtKB-KW"/>
</dbReference>
<dbReference type="InterPro" id="IPR001014">
    <property type="entry name" value="Ribosomal_uL23_CS"/>
</dbReference>
<dbReference type="InterPro" id="IPR013025">
    <property type="entry name" value="Ribosomal_uL23-like"/>
</dbReference>
<dbReference type="Gene3D" id="3.30.70.330">
    <property type="match status" value="3"/>
</dbReference>
<feature type="domain" description="Large ribosomal subunit protein uL23 N-terminal" evidence="8">
    <location>
        <begin position="98"/>
        <end position="146"/>
    </location>
</feature>
<feature type="region of interest" description="Disordered" evidence="7">
    <location>
        <begin position="127"/>
        <end position="146"/>
    </location>
</feature>
<comment type="caution">
    <text evidence="9">The sequence shown here is derived from an EMBL/GenBank/DDBJ whole genome shotgun (WGS) entry which is preliminary data.</text>
</comment>
<dbReference type="GO" id="GO:1990904">
    <property type="term" value="C:ribonucleoprotein complex"/>
    <property type="evidence" value="ECO:0007669"/>
    <property type="project" value="UniProtKB-KW"/>
</dbReference>
<dbReference type="GO" id="GO:0005840">
    <property type="term" value="C:ribosome"/>
    <property type="evidence" value="ECO:0007669"/>
    <property type="project" value="UniProtKB-KW"/>
</dbReference>
<dbReference type="GO" id="GO:0006412">
    <property type="term" value="P:translation"/>
    <property type="evidence" value="ECO:0007669"/>
    <property type="project" value="InterPro"/>
</dbReference>
<feature type="compositionally biased region" description="Basic and acidic residues" evidence="7">
    <location>
        <begin position="358"/>
        <end position="370"/>
    </location>
</feature>
<protein>
    <submittedName>
        <fullName evidence="9">Similar to Rpl23a: 60S ribosomal protein L23a (Rattus norvegicus)</fullName>
    </submittedName>
</protein>
<dbReference type="PROSITE" id="PS00050">
    <property type="entry name" value="RIBOSOMAL_L23"/>
    <property type="match status" value="1"/>
</dbReference>
<proteinExistence type="inferred from homology"/>
<dbReference type="Pfam" id="PF03939">
    <property type="entry name" value="Ribosomal_L23eN"/>
    <property type="match status" value="3"/>
</dbReference>
<feature type="region of interest" description="Disordered" evidence="7">
    <location>
        <begin position="228"/>
        <end position="262"/>
    </location>
</feature>
<keyword evidence="3" id="KW-0694">RNA-binding</keyword>
<feature type="compositionally biased region" description="Low complexity" evidence="7">
    <location>
        <begin position="1"/>
        <end position="15"/>
    </location>
</feature>
<evidence type="ECO:0000256" key="2">
    <source>
        <dbReference type="ARBA" id="ARBA00022730"/>
    </source>
</evidence>
<evidence type="ECO:0000313" key="10">
    <source>
        <dbReference type="Proteomes" id="UP000786811"/>
    </source>
</evidence>
<feature type="compositionally biased region" description="Low complexity" evidence="7">
    <location>
        <begin position="29"/>
        <end position="78"/>
    </location>
</feature>
<keyword evidence="5 6" id="KW-0687">Ribonucleoprotein</keyword>
<keyword evidence="2" id="KW-0699">rRNA-binding</keyword>
<reference evidence="9" key="1">
    <citation type="submission" date="2021-04" db="EMBL/GenBank/DDBJ databases">
        <authorList>
            <person name="Chebbi M.A.C M."/>
        </authorList>
    </citation>
    <scope>NUCLEOTIDE SEQUENCE</scope>
</reference>
<organism evidence="9 10">
    <name type="scientific">Cotesia congregata</name>
    <name type="common">Parasitoid wasp</name>
    <name type="synonym">Apanteles congregatus</name>
    <dbReference type="NCBI Taxonomy" id="51543"/>
    <lineage>
        <taxon>Eukaryota</taxon>
        <taxon>Metazoa</taxon>
        <taxon>Ecdysozoa</taxon>
        <taxon>Arthropoda</taxon>
        <taxon>Hexapoda</taxon>
        <taxon>Insecta</taxon>
        <taxon>Pterygota</taxon>
        <taxon>Neoptera</taxon>
        <taxon>Endopterygota</taxon>
        <taxon>Hymenoptera</taxon>
        <taxon>Apocrita</taxon>
        <taxon>Ichneumonoidea</taxon>
        <taxon>Braconidae</taxon>
        <taxon>Microgastrinae</taxon>
        <taxon>Cotesia</taxon>
    </lineage>
</organism>
<dbReference type="GO" id="GO:0003735">
    <property type="term" value="F:structural constituent of ribosome"/>
    <property type="evidence" value="ECO:0007669"/>
    <property type="project" value="InterPro"/>
</dbReference>
<dbReference type="FunFam" id="3.30.70.330:FF:000035">
    <property type="entry name" value="60S ribosomal protein L23a"/>
    <property type="match status" value="3"/>
</dbReference>
<evidence type="ECO:0000256" key="4">
    <source>
        <dbReference type="ARBA" id="ARBA00022980"/>
    </source>
</evidence>
<comment type="similarity">
    <text evidence="1 6">Belongs to the universal ribosomal protein uL23 family.</text>
</comment>
<evidence type="ECO:0000313" key="9">
    <source>
        <dbReference type="EMBL" id="CAG5089594.1"/>
    </source>
</evidence>